<dbReference type="Pfam" id="PF03412">
    <property type="entry name" value="Peptidase_C39"/>
    <property type="match status" value="1"/>
</dbReference>
<dbReference type="CDD" id="cd02419">
    <property type="entry name" value="Peptidase_C39C"/>
    <property type="match status" value="1"/>
</dbReference>
<keyword evidence="5 7" id="KW-1133">Transmembrane helix</keyword>
<evidence type="ECO:0000313" key="11">
    <source>
        <dbReference type="EMBL" id="USQ95879.1"/>
    </source>
</evidence>
<keyword evidence="4" id="KW-0067">ATP-binding</keyword>
<feature type="domain" description="ABC transporter" evidence="8">
    <location>
        <begin position="490"/>
        <end position="709"/>
    </location>
</feature>
<protein>
    <submittedName>
        <fullName evidence="11">Peptidase domain-containing ABC transporter</fullName>
    </submittedName>
</protein>
<dbReference type="InterPro" id="IPR003439">
    <property type="entry name" value="ABC_transporter-like_ATP-bd"/>
</dbReference>
<dbReference type="InterPro" id="IPR039421">
    <property type="entry name" value="Type_1_exporter"/>
</dbReference>
<dbReference type="Pfam" id="PF00005">
    <property type="entry name" value="ABC_tran"/>
    <property type="match status" value="1"/>
</dbReference>
<dbReference type="InterPro" id="IPR027417">
    <property type="entry name" value="P-loop_NTPase"/>
</dbReference>
<evidence type="ECO:0000256" key="4">
    <source>
        <dbReference type="ARBA" id="ARBA00022840"/>
    </source>
</evidence>
<sequence>MAFDGVDQEPTFERLFARNRLPIILQGEAAECGIACLAMVSSYHGHIISLREARNRFSASLKGTSLEAIIGIADSLNFVARPVRLEVEELAQLKKPAILHWNLRHFVVLSAVKGNEVTIHDPALGLRKMNFEEVSKSFTGVALELSPATNFEPRKIMERPGLWQIIHIGPGVISTLAQMFLLAVVMQVFSVSAPLLNQMIVDSAITRGDKDLVAVVAVGMVVLLLVSTSISTLRGHIALYFSTQANIQTQTNLFRHLLRLTPSWFEKRHLGDILSRFGSLSPIQSVATTTIPALVLDSMIVIVTLCMMFIYAPILAAIEVATVVLFIVIRTVSFPYFRRKTEEGMHLGALSQSMFLETIRGVRTFKIFGLERERLAMWQSSQVAVINNSVRVARIGLWGGAGAQVLTGVQQTIMWYLGAKMVIGGDMTLGMLFAFNAYMSQFSSGATSVVGHVFAFRTASLHLERVADIALSPSEDVEGLGMGNIVKGEVRVEGVRFQYGEHEDAVLQDISLHVAPGDFVAIAGPSGQGKTTLMKLLIGLLEPTEGRVYIDGHEMRKFGRGVYRKHIGVVMQDDQLFTGTIADNVSLFSHNGDLSMVEQACRAAHVHDDIMRLPMGYQSLVGDMGSALSGGQRQRVFIARALYRKPAILFLDEGTANLDPENEDRVMTSIRSLNITRIVIAHRIAAMQGADRSFIVEGGRLSEVSAVFA</sequence>
<dbReference type="Gene3D" id="1.20.1560.10">
    <property type="entry name" value="ABC transporter type 1, transmembrane domain"/>
    <property type="match status" value="1"/>
</dbReference>
<gene>
    <name evidence="11" type="ORF">MZV50_25640</name>
</gene>
<evidence type="ECO:0000256" key="7">
    <source>
        <dbReference type="SAM" id="Phobius"/>
    </source>
</evidence>
<feature type="domain" description="ABC transmembrane type-1" evidence="9">
    <location>
        <begin position="179"/>
        <end position="458"/>
    </location>
</feature>
<evidence type="ECO:0000256" key="5">
    <source>
        <dbReference type="ARBA" id="ARBA00022989"/>
    </source>
</evidence>
<evidence type="ECO:0000256" key="6">
    <source>
        <dbReference type="ARBA" id="ARBA00023136"/>
    </source>
</evidence>
<feature type="transmembrane region" description="Helical" evidence="7">
    <location>
        <begin position="212"/>
        <end position="233"/>
    </location>
</feature>
<keyword evidence="6 7" id="KW-0472">Membrane</keyword>
<dbReference type="PROSITE" id="PS50990">
    <property type="entry name" value="PEPTIDASE_C39"/>
    <property type="match status" value="1"/>
</dbReference>
<dbReference type="PROSITE" id="PS00211">
    <property type="entry name" value="ABC_TRANSPORTER_1"/>
    <property type="match status" value="1"/>
</dbReference>
<dbReference type="PANTHER" id="PTHR24221:SF606">
    <property type="entry name" value="COLICIN V SECRETION-PROCESSING ATP-BINDING PROTEIN"/>
    <property type="match status" value="1"/>
</dbReference>
<dbReference type="EMBL" id="CP096040">
    <property type="protein sequence ID" value="USQ95879.1"/>
    <property type="molecule type" value="Genomic_DNA"/>
</dbReference>
<evidence type="ECO:0000259" key="9">
    <source>
        <dbReference type="PROSITE" id="PS50929"/>
    </source>
</evidence>
<keyword evidence="12" id="KW-1185">Reference proteome</keyword>
<dbReference type="PROSITE" id="PS50929">
    <property type="entry name" value="ABC_TM1F"/>
    <property type="match status" value="1"/>
</dbReference>
<feature type="transmembrane region" description="Helical" evidence="7">
    <location>
        <begin position="165"/>
        <end position="192"/>
    </location>
</feature>
<keyword evidence="3" id="KW-0547">Nucleotide-binding</keyword>
<name>A0ABY4ZUK5_9CAUL</name>
<dbReference type="InterPro" id="IPR036640">
    <property type="entry name" value="ABC1_TM_sf"/>
</dbReference>
<dbReference type="InterPro" id="IPR003593">
    <property type="entry name" value="AAA+_ATPase"/>
</dbReference>
<dbReference type="InterPro" id="IPR017871">
    <property type="entry name" value="ABC_transporter-like_CS"/>
</dbReference>
<dbReference type="Proteomes" id="UP001057520">
    <property type="component" value="Chromosome"/>
</dbReference>
<feature type="transmembrane region" description="Helical" evidence="7">
    <location>
        <begin position="316"/>
        <end position="337"/>
    </location>
</feature>
<evidence type="ECO:0000313" key="12">
    <source>
        <dbReference type="Proteomes" id="UP001057520"/>
    </source>
</evidence>
<dbReference type="Pfam" id="PF00664">
    <property type="entry name" value="ABC_membrane"/>
    <property type="match status" value="1"/>
</dbReference>
<feature type="domain" description="Peptidase C39" evidence="10">
    <location>
        <begin position="26"/>
        <end position="145"/>
    </location>
</feature>
<dbReference type="InterPro" id="IPR033838">
    <property type="entry name" value="CvaB_peptidase"/>
</dbReference>
<evidence type="ECO:0000256" key="1">
    <source>
        <dbReference type="ARBA" id="ARBA00004651"/>
    </source>
</evidence>
<reference evidence="11 12" key="1">
    <citation type="submission" date="2022-04" db="EMBL/GenBank/DDBJ databases">
        <title>Genome sequence of soybean root-associated Caulobacter segnis RL271.</title>
        <authorList>
            <person name="Longley R."/>
            <person name="Bonito G."/>
            <person name="Trigodet F."/>
            <person name="Crosson S."/>
            <person name="Fiebig A."/>
        </authorList>
    </citation>
    <scope>NUCLEOTIDE SEQUENCE [LARGE SCALE GENOMIC DNA]</scope>
    <source>
        <strain evidence="11 12">RL271</strain>
    </source>
</reference>
<dbReference type="InterPro" id="IPR005074">
    <property type="entry name" value="Peptidase_C39"/>
</dbReference>
<accession>A0ABY4ZUK5</accession>
<dbReference type="PANTHER" id="PTHR24221">
    <property type="entry name" value="ATP-BINDING CASSETTE SUB-FAMILY B"/>
    <property type="match status" value="1"/>
</dbReference>
<evidence type="ECO:0000256" key="2">
    <source>
        <dbReference type="ARBA" id="ARBA00022692"/>
    </source>
</evidence>
<dbReference type="PROSITE" id="PS50893">
    <property type="entry name" value="ABC_TRANSPORTER_2"/>
    <property type="match status" value="1"/>
</dbReference>
<dbReference type="CDD" id="cd18567">
    <property type="entry name" value="ABC_6TM_CvaB_RaxB_like"/>
    <property type="match status" value="1"/>
</dbReference>
<dbReference type="SUPFAM" id="SSF90123">
    <property type="entry name" value="ABC transporter transmembrane region"/>
    <property type="match status" value="1"/>
</dbReference>
<evidence type="ECO:0000256" key="3">
    <source>
        <dbReference type="ARBA" id="ARBA00022741"/>
    </source>
</evidence>
<evidence type="ECO:0000259" key="8">
    <source>
        <dbReference type="PROSITE" id="PS50893"/>
    </source>
</evidence>
<evidence type="ECO:0000259" key="10">
    <source>
        <dbReference type="PROSITE" id="PS50990"/>
    </source>
</evidence>
<keyword evidence="2 7" id="KW-0812">Transmembrane</keyword>
<proteinExistence type="predicted"/>
<dbReference type="Gene3D" id="3.40.50.300">
    <property type="entry name" value="P-loop containing nucleotide triphosphate hydrolases"/>
    <property type="match status" value="1"/>
</dbReference>
<comment type="subcellular location">
    <subcellularLocation>
        <location evidence="1">Cell membrane</location>
        <topology evidence="1">Multi-pass membrane protein</topology>
    </subcellularLocation>
</comment>
<dbReference type="InterPro" id="IPR011527">
    <property type="entry name" value="ABC1_TM_dom"/>
</dbReference>
<organism evidence="11 12">
    <name type="scientific">Caulobacter segnis</name>
    <dbReference type="NCBI Taxonomy" id="88688"/>
    <lineage>
        <taxon>Bacteria</taxon>
        <taxon>Pseudomonadati</taxon>
        <taxon>Pseudomonadota</taxon>
        <taxon>Alphaproteobacteria</taxon>
        <taxon>Caulobacterales</taxon>
        <taxon>Caulobacteraceae</taxon>
        <taxon>Caulobacter</taxon>
    </lineage>
</organism>
<dbReference type="Gene3D" id="3.90.70.10">
    <property type="entry name" value="Cysteine proteinases"/>
    <property type="match status" value="1"/>
</dbReference>
<dbReference type="SMART" id="SM00382">
    <property type="entry name" value="AAA"/>
    <property type="match status" value="1"/>
</dbReference>
<dbReference type="SUPFAM" id="SSF52540">
    <property type="entry name" value="P-loop containing nucleoside triphosphate hydrolases"/>
    <property type="match status" value="1"/>
</dbReference>